<reference evidence="2" key="1">
    <citation type="journal article" date="2023" name="Mol. Phylogenet. Evol.">
        <title>Genome-scale phylogeny and comparative genomics of the fungal order Sordariales.</title>
        <authorList>
            <person name="Hensen N."/>
            <person name="Bonometti L."/>
            <person name="Westerberg I."/>
            <person name="Brannstrom I.O."/>
            <person name="Guillou S."/>
            <person name="Cros-Aarteil S."/>
            <person name="Calhoun S."/>
            <person name="Haridas S."/>
            <person name="Kuo A."/>
            <person name="Mondo S."/>
            <person name="Pangilinan J."/>
            <person name="Riley R."/>
            <person name="LaButti K."/>
            <person name="Andreopoulos B."/>
            <person name="Lipzen A."/>
            <person name="Chen C."/>
            <person name="Yan M."/>
            <person name="Daum C."/>
            <person name="Ng V."/>
            <person name="Clum A."/>
            <person name="Steindorff A."/>
            <person name="Ohm R.A."/>
            <person name="Martin F."/>
            <person name="Silar P."/>
            <person name="Natvig D.O."/>
            <person name="Lalanne C."/>
            <person name="Gautier V."/>
            <person name="Ament-Velasquez S.L."/>
            <person name="Kruys A."/>
            <person name="Hutchinson M.I."/>
            <person name="Powell A.J."/>
            <person name="Barry K."/>
            <person name="Miller A.N."/>
            <person name="Grigoriev I.V."/>
            <person name="Debuchy R."/>
            <person name="Gladieux P."/>
            <person name="Hiltunen Thoren M."/>
            <person name="Johannesson H."/>
        </authorList>
    </citation>
    <scope>NUCLEOTIDE SEQUENCE</scope>
    <source>
        <strain evidence="2">CBS 958.72</strain>
    </source>
</reference>
<protein>
    <submittedName>
        <fullName evidence="2">Uncharacterized protein</fullName>
    </submittedName>
</protein>
<accession>A0AAE0MYT2</accession>
<sequence length="233" mass="24843">MRSLALVVCSLWAPWANGAMGIAMNQPELLRLGPLQPRNNTTNSNDDSSRSVTVTGLAAIAPHSHPYVTYQFNISNTTFQPASACHARVPSPKGSIGLVSTDWLGCTVDEQKTHKDANATHHHTIREWVVFKWDEHSTSSGGGGALLRVASNISLTLVDAAVLAETNGLRLGDGARGDGVPVLPIYVIQRAVHTVPPADIYRGERYVGPAEVQAVVTSVQVCQGSDNCTEVTP</sequence>
<feature type="signal peptide" evidence="1">
    <location>
        <begin position="1"/>
        <end position="18"/>
    </location>
</feature>
<dbReference type="AlphaFoldDB" id="A0AAE0MYT2"/>
<comment type="caution">
    <text evidence="2">The sequence shown here is derived from an EMBL/GenBank/DDBJ whole genome shotgun (WGS) entry which is preliminary data.</text>
</comment>
<evidence type="ECO:0000313" key="3">
    <source>
        <dbReference type="Proteomes" id="UP001287356"/>
    </source>
</evidence>
<keyword evidence="3" id="KW-1185">Reference proteome</keyword>
<keyword evidence="1" id="KW-0732">Signal</keyword>
<name>A0AAE0MYT2_9PEZI</name>
<organism evidence="2 3">
    <name type="scientific">Lasiosphaeria ovina</name>
    <dbReference type="NCBI Taxonomy" id="92902"/>
    <lineage>
        <taxon>Eukaryota</taxon>
        <taxon>Fungi</taxon>
        <taxon>Dikarya</taxon>
        <taxon>Ascomycota</taxon>
        <taxon>Pezizomycotina</taxon>
        <taxon>Sordariomycetes</taxon>
        <taxon>Sordariomycetidae</taxon>
        <taxon>Sordariales</taxon>
        <taxon>Lasiosphaeriaceae</taxon>
        <taxon>Lasiosphaeria</taxon>
    </lineage>
</organism>
<dbReference type="Proteomes" id="UP001287356">
    <property type="component" value="Unassembled WGS sequence"/>
</dbReference>
<reference evidence="2" key="2">
    <citation type="submission" date="2023-06" db="EMBL/GenBank/DDBJ databases">
        <authorList>
            <consortium name="Lawrence Berkeley National Laboratory"/>
            <person name="Haridas S."/>
            <person name="Hensen N."/>
            <person name="Bonometti L."/>
            <person name="Westerberg I."/>
            <person name="Brannstrom I.O."/>
            <person name="Guillou S."/>
            <person name="Cros-Aarteil S."/>
            <person name="Calhoun S."/>
            <person name="Kuo A."/>
            <person name="Mondo S."/>
            <person name="Pangilinan J."/>
            <person name="Riley R."/>
            <person name="Labutti K."/>
            <person name="Andreopoulos B."/>
            <person name="Lipzen A."/>
            <person name="Chen C."/>
            <person name="Yanf M."/>
            <person name="Daum C."/>
            <person name="Ng V."/>
            <person name="Clum A."/>
            <person name="Steindorff A."/>
            <person name="Ohm R."/>
            <person name="Martin F."/>
            <person name="Silar P."/>
            <person name="Natvig D."/>
            <person name="Lalanne C."/>
            <person name="Gautier V."/>
            <person name="Ament-Velasquez S.L."/>
            <person name="Kruys A."/>
            <person name="Hutchinson M.I."/>
            <person name="Powell A.J."/>
            <person name="Barry K."/>
            <person name="Miller A.N."/>
            <person name="Grigoriev I.V."/>
            <person name="Debuchy R."/>
            <person name="Gladieux P."/>
            <person name="Thoren M.H."/>
            <person name="Johannesson H."/>
        </authorList>
    </citation>
    <scope>NUCLEOTIDE SEQUENCE</scope>
    <source>
        <strain evidence="2">CBS 958.72</strain>
    </source>
</reference>
<evidence type="ECO:0000256" key="1">
    <source>
        <dbReference type="SAM" id="SignalP"/>
    </source>
</evidence>
<feature type="chain" id="PRO_5042177908" evidence="1">
    <location>
        <begin position="19"/>
        <end position="233"/>
    </location>
</feature>
<gene>
    <name evidence="2" type="ORF">B0T24DRAFT_690491</name>
</gene>
<dbReference type="EMBL" id="JAULSN010000010">
    <property type="protein sequence ID" value="KAK3361942.1"/>
    <property type="molecule type" value="Genomic_DNA"/>
</dbReference>
<evidence type="ECO:0000313" key="2">
    <source>
        <dbReference type="EMBL" id="KAK3361942.1"/>
    </source>
</evidence>
<proteinExistence type="predicted"/>